<reference evidence="2" key="1">
    <citation type="journal article" date="2019" name="Int. J. Syst. Evol. Microbiol.">
        <title>The Global Catalogue of Microorganisms (GCM) 10K type strain sequencing project: providing services to taxonomists for standard genome sequencing and annotation.</title>
        <authorList>
            <consortium name="The Broad Institute Genomics Platform"/>
            <consortium name="The Broad Institute Genome Sequencing Center for Infectious Disease"/>
            <person name="Wu L."/>
            <person name="Ma J."/>
        </authorList>
    </citation>
    <scope>NUCLEOTIDE SEQUENCE [LARGE SCALE GENOMIC DNA]</scope>
    <source>
        <strain evidence="2">JCM 17494</strain>
    </source>
</reference>
<name>A0ABP7CHH9_9PSEU</name>
<dbReference type="Proteomes" id="UP001500711">
    <property type="component" value="Unassembled WGS sequence"/>
</dbReference>
<protein>
    <submittedName>
        <fullName evidence="1">Uncharacterized protein</fullName>
    </submittedName>
</protein>
<accession>A0ABP7CHH9</accession>
<keyword evidence="2" id="KW-1185">Reference proteome</keyword>
<gene>
    <name evidence="1" type="ORF">GCM10022267_87660</name>
</gene>
<evidence type="ECO:0000313" key="2">
    <source>
        <dbReference type="Proteomes" id="UP001500711"/>
    </source>
</evidence>
<comment type="caution">
    <text evidence="1">The sequence shown here is derived from an EMBL/GenBank/DDBJ whole genome shotgun (WGS) entry which is preliminary data.</text>
</comment>
<evidence type="ECO:0000313" key="1">
    <source>
        <dbReference type="EMBL" id="GAA3687248.1"/>
    </source>
</evidence>
<organism evidence="1 2">
    <name type="scientific">Lentzea roselyniae</name>
    <dbReference type="NCBI Taxonomy" id="531940"/>
    <lineage>
        <taxon>Bacteria</taxon>
        <taxon>Bacillati</taxon>
        <taxon>Actinomycetota</taxon>
        <taxon>Actinomycetes</taxon>
        <taxon>Pseudonocardiales</taxon>
        <taxon>Pseudonocardiaceae</taxon>
        <taxon>Lentzea</taxon>
    </lineage>
</organism>
<sequence length="49" mass="5304">MLGKPHVGRLSPGLVLPKVTVLTLPDQDHGAFWAVPEPFAAQIREFPLG</sequence>
<proteinExistence type="predicted"/>
<dbReference type="EMBL" id="BAABBE010000059">
    <property type="protein sequence ID" value="GAA3687248.1"/>
    <property type="molecule type" value="Genomic_DNA"/>
</dbReference>
<dbReference type="RefSeq" id="WP_346137086.1">
    <property type="nucleotide sequence ID" value="NZ_BAABBE010000059.1"/>
</dbReference>